<evidence type="ECO:0000256" key="2">
    <source>
        <dbReference type="ARBA" id="ARBA00023015"/>
    </source>
</evidence>
<keyword evidence="2" id="KW-0805">Transcription regulation</keyword>
<name>A0ABP8ULG5_9ACTN</name>
<evidence type="ECO:0000256" key="1">
    <source>
        <dbReference type="ARBA" id="ARBA00009437"/>
    </source>
</evidence>
<gene>
    <name evidence="6" type="ORF">GCM10023196_077380</name>
</gene>
<evidence type="ECO:0000256" key="4">
    <source>
        <dbReference type="ARBA" id="ARBA00023163"/>
    </source>
</evidence>
<comment type="similarity">
    <text evidence="1">Belongs to the LysR transcriptional regulatory family.</text>
</comment>
<evidence type="ECO:0000313" key="6">
    <source>
        <dbReference type="EMBL" id="GAA4634729.1"/>
    </source>
</evidence>
<dbReference type="Pfam" id="PF00126">
    <property type="entry name" value="HTH_1"/>
    <property type="match status" value="1"/>
</dbReference>
<dbReference type="SUPFAM" id="SSF46785">
    <property type="entry name" value="Winged helix' DNA-binding domain"/>
    <property type="match status" value="1"/>
</dbReference>
<keyword evidence="3" id="KW-0238">DNA-binding</keyword>
<dbReference type="SUPFAM" id="SSF53850">
    <property type="entry name" value="Periplasmic binding protein-like II"/>
    <property type="match status" value="1"/>
</dbReference>
<evidence type="ECO:0000313" key="7">
    <source>
        <dbReference type="Proteomes" id="UP001501442"/>
    </source>
</evidence>
<dbReference type="Pfam" id="PF03466">
    <property type="entry name" value="LysR_substrate"/>
    <property type="match status" value="1"/>
</dbReference>
<comment type="caution">
    <text evidence="6">The sequence shown here is derived from an EMBL/GenBank/DDBJ whole genome shotgun (WGS) entry which is preliminary data.</text>
</comment>
<dbReference type="InterPro" id="IPR036390">
    <property type="entry name" value="WH_DNA-bd_sf"/>
</dbReference>
<dbReference type="InterPro" id="IPR000847">
    <property type="entry name" value="LysR_HTH_N"/>
</dbReference>
<proteinExistence type="inferred from homology"/>
<dbReference type="InterPro" id="IPR005119">
    <property type="entry name" value="LysR_subst-bd"/>
</dbReference>
<accession>A0ABP8ULG5</accession>
<dbReference type="Gene3D" id="3.40.190.10">
    <property type="entry name" value="Periplasmic binding protein-like II"/>
    <property type="match status" value="2"/>
</dbReference>
<evidence type="ECO:0000256" key="3">
    <source>
        <dbReference type="ARBA" id="ARBA00023125"/>
    </source>
</evidence>
<dbReference type="PANTHER" id="PTHR30346:SF0">
    <property type="entry name" value="HCA OPERON TRANSCRIPTIONAL ACTIVATOR HCAR"/>
    <property type="match status" value="1"/>
</dbReference>
<protein>
    <submittedName>
        <fullName evidence="6">LysR family transcriptional regulator</fullName>
    </submittedName>
</protein>
<evidence type="ECO:0000259" key="5">
    <source>
        <dbReference type="PROSITE" id="PS50931"/>
    </source>
</evidence>
<dbReference type="Proteomes" id="UP001501442">
    <property type="component" value="Unassembled WGS sequence"/>
</dbReference>
<dbReference type="RefSeq" id="WP_345437702.1">
    <property type="nucleotide sequence ID" value="NZ_BAABHK010000014.1"/>
</dbReference>
<organism evidence="6 7">
    <name type="scientific">Actinoallomurus vinaceus</name>
    <dbReference type="NCBI Taxonomy" id="1080074"/>
    <lineage>
        <taxon>Bacteria</taxon>
        <taxon>Bacillati</taxon>
        <taxon>Actinomycetota</taxon>
        <taxon>Actinomycetes</taxon>
        <taxon>Streptosporangiales</taxon>
        <taxon>Thermomonosporaceae</taxon>
        <taxon>Actinoallomurus</taxon>
    </lineage>
</organism>
<dbReference type="PRINTS" id="PR00039">
    <property type="entry name" value="HTHLYSR"/>
</dbReference>
<sequence>MEPDLQGMRAFVVTAEELHFGRAAARLFLTQQALSKRIRRLENALAVPLFERTTRRVALTPDGRRFLPLARDAVAAYDTAVAAVRDTSAPLRVEVFAERFTPLRILREAVGRTPGLRVEPTMRQGLATALPALLGGELDAAFGRVHDLGRPWPAELDHRPVHIEPLHAFVDEAHPLAGRTVLRLPDLREAGIAMPDPGGAEESRGYLLRLRDELGVPVRFTELAIGVRDYGEQMRRETRAVVLGEAGMDMPHDPRRRQIPIAGPVPLHVWSIAWQRRNRDPRLRRLLAALPVPSVPDPGDERVWIPEADRAALR</sequence>
<dbReference type="PROSITE" id="PS50931">
    <property type="entry name" value="HTH_LYSR"/>
    <property type="match status" value="1"/>
</dbReference>
<dbReference type="EMBL" id="BAABHK010000014">
    <property type="protein sequence ID" value="GAA4634729.1"/>
    <property type="molecule type" value="Genomic_DNA"/>
</dbReference>
<dbReference type="PANTHER" id="PTHR30346">
    <property type="entry name" value="TRANSCRIPTIONAL DUAL REGULATOR HCAR-RELATED"/>
    <property type="match status" value="1"/>
</dbReference>
<dbReference type="InterPro" id="IPR036388">
    <property type="entry name" value="WH-like_DNA-bd_sf"/>
</dbReference>
<feature type="domain" description="HTH lysR-type" evidence="5">
    <location>
        <begin position="3"/>
        <end position="60"/>
    </location>
</feature>
<dbReference type="Gene3D" id="1.10.10.10">
    <property type="entry name" value="Winged helix-like DNA-binding domain superfamily/Winged helix DNA-binding domain"/>
    <property type="match status" value="1"/>
</dbReference>
<reference evidence="7" key="1">
    <citation type="journal article" date="2019" name="Int. J. Syst. Evol. Microbiol.">
        <title>The Global Catalogue of Microorganisms (GCM) 10K type strain sequencing project: providing services to taxonomists for standard genome sequencing and annotation.</title>
        <authorList>
            <consortium name="The Broad Institute Genomics Platform"/>
            <consortium name="The Broad Institute Genome Sequencing Center for Infectious Disease"/>
            <person name="Wu L."/>
            <person name="Ma J."/>
        </authorList>
    </citation>
    <scope>NUCLEOTIDE SEQUENCE [LARGE SCALE GENOMIC DNA]</scope>
    <source>
        <strain evidence="7">JCM 17939</strain>
    </source>
</reference>
<keyword evidence="4" id="KW-0804">Transcription</keyword>
<keyword evidence="7" id="KW-1185">Reference proteome</keyword>